<proteinExistence type="predicted"/>
<reference evidence="1 2" key="1">
    <citation type="journal article" date="2014" name="PLoS Genet.">
        <title>Phylogenetically driven sequencing of extremely halophilic archaea reveals strategies for static and dynamic osmo-response.</title>
        <authorList>
            <person name="Becker E.A."/>
            <person name="Seitzer P.M."/>
            <person name="Tritt A."/>
            <person name="Larsen D."/>
            <person name="Krusor M."/>
            <person name="Yao A.I."/>
            <person name="Wu D."/>
            <person name="Madern D."/>
            <person name="Eisen J.A."/>
            <person name="Darling A.E."/>
            <person name="Facciotti M.T."/>
        </authorList>
    </citation>
    <scope>NUCLEOTIDE SEQUENCE [LARGE SCALE GENOMIC DNA]</scope>
    <source>
        <strain evidence="1 2">DSM 21995</strain>
    </source>
</reference>
<dbReference type="RefSeq" id="WP_008004365.1">
    <property type="nucleotide sequence ID" value="NZ_AOJG01000012.1"/>
</dbReference>
<dbReference type="InterPro" id="IPR002591">
    <property type="entry name" value="Phosphodiest/P_Trfase"/>
</dbReference>
<dbReference type="Gene3D" id="3.40.720.10">
    <property type="entry name" value="Alkaline Phosphatase, subunit A"/>
    <property type="match status" value="1"/>
</dbReference>
<dbReference type="OrthoDB" id="33550at2157"/>
<accession>M0NY08</accession>
<dbReference type="PATRIC" id="fig|1227482.3.peg.991"/>
<dbReference type="AlphaFoldDB" id="M0NY08"/>
<dbReference type="STRING" id="1227482.C469_04935"/>
<name>M0NY08_9EURY</name>
<protein>
    <submittedName>
        <fullName evidence="1">Type I phosphodiesterase/nucleotide pyrophosphatase</fullName>
    </submittedName>
</protein>
<evidence type="ECO:0000313" key="1">
    <source>
        <dbReference type="EMBL" id="EMA62443.1"/>
    </source>
</evidence>
<evidence type="ECO:0000313" key="2">
    <source>
        <dbReference type="Proteomes" id="UP000011650"/>
    </source>
</evidence>
<dbReference type="InterPro" id="IPR017850">
    <property type="entry name" value="Alkaline_phosphatase_core_sf"/>
</dbReference>
<dbReference type="Pfam" id="PF01663">
    <property type="entry name" value="Phosphodiest"/>
    <property type="match status" value="1"/>
</dbReference>
<organism evidence="1 2">
    <name type="scientific">Halorubrum lipolyticum DSM 21995</name>
    <dbReference type="NCBI Taxonomy" id="1227482"/>
    <lineage>
        <taxon>Archaea</taxon>
        <taxon>Methanobacteriati</taxon>
        <taxon>Methanobacteriota</taxon>
        <taxon>Stenosarchaea group</taxon>
        <taxon>Halobacteria</taxon>
        <taxon>Halobacteriales</taxon>
        <taxon>Haloferacaceae</taxon>
        <taxon>Halorubrum</taxon>
    </lineage>
</organism>
<dbReference type="SUPFAM" id="SSF53649">
    <property type="entry name" value="Alkaline phosphatase-like"/>
    <property type="match status" value="1"/>
</dbReference>
<gene>
    <name evidence="1" type="ORF">C469_04935</name>
</gene>
<dbReference type="EMBL" id="AOJG01000012">
    <property type="protein sequence ID" value="EMA62443.1"/>
    <property type="molecule type" value="Genomic_DNA"/>
</dbReference>
<dbReference type="Proteomes" id="UP000011650">
    <property type="component" value="Unassembled WGS sequence"/>
</dbReference>
<keyword evidence="2" id="KW-1185">Reference proteome</keyword>
<comment type="caution">
    <text evidence="1">The sequence shown here is derived from an EMBL/GenBank/DDBJ whole genome shotgun (WGS) entry which is preliminary data.</text>
</comment>
<sequence>MGLFDRLRGNDTPRVAFIGIDGLPHRLVADNPDTFPTLSAIADAGDGGPIDSAVPPESSACWPVLTSGVNPGETGVYGFQDREVGSYDTYVPMGRDVQATRVWERATDAGLNATVMNVPVTFPPQRTVQRMVSGYLSPDVDKAAHPEELRKYLTESDYRLSVNAKLGHREDKAEFIEQARQTLDARAEAFSRYVEMDDWDLFVGVFSSPDRINHFLWGDYEDGGPYREDMLAFYAALDEHIGAIRTALPNDVRLVVGSTHGFTRLRYDVYCNEWLEREGWLSYEGGDDHGSLSDIAGDARAYSLVPGRFYLNVEGREPDGVVSESEYEAVREELRAEIEAWEGPNGNPVAKRVVERETVFRGDHDAIAPDLVVIPHEGFDLKAGFRSHDAVFDPDGPRSGMHTFEDAALFVDHPDAKVEDADLLDIAPTLLRLLDVDYGRTELDGASLI</sequence>